<gene>
    <name evidence="1" type="ORF">CK203_084993</name>
</gene>
<accession>A0A438F183</accession>
<organism evidence="1 2">
    <name type="scientific">Vitis vinifera</name>
    <name type="common">Grape</name>
    <dbReference type="NCBI Taxonomy" id="29760"/>
    <lineage>
        <taxon>Eukaryota</taxon>
        <taxon>Viridiplantae</taxon>
        <taxon>Streptophyta</taxon>
        <taxon>Embryophyta</taxon>
        <taxon>Tracheophyta</taxon>
        <taxon>Spermatophyta</taxon>
        <taxon>Magnoliopsida</taxon>
        <taxon>eudicotyledons</taxon>
        <taxon>Gunneridae</taxon>
        <taxon>Pentapetalae</taxon>
        <taxon>rosids</taxon>
        <taxon>Vitales</taxon>
        <taxon>Vitaceae</taxon>
        <taxon>Viteae</taxon>
        <taxon>Vitis</taxon>
    </lineage>
</organism>
<comment type="caution">
    <text evidence="1">The sequence shown here is derived from an EMBL/GenBank/DDBJ whole genome shotgun (WGS) entry which is preliminary data.</text>
</comment>
<evidence type="ECO:0000313" key="1">
    <source>
        <dbReference type="EMBL" id="RVW53402.1"/>
    </source>
</evidence>
<dbReference type="AlphaFoldDB" id="A0A438F183"/>
<sequence>MWDMQLGRGRVTFLNMVDGLDENGKLGRWSNISWESLPGFSAGEKTKIVANRVYYFLRNTTTFITYGPVSPGIGSVSEERMAYPHTFDPDNRLYGDRIWIDPPLLQPLARLMIKG</sequence>
<reference evidence="1 2" key="1">
    <citation type="journal article" date="2018" name="PLoS Genet.">
        <title>Population sequencing reveals clonal diversity and ancestral inbreeding in the grapevine cultivar Chardonnay.</title>
        <authorList>
            <person name="Roach M.J."/>
            <person name="Johnson D.L."/>
            <person name="Bohlmann J."/>
            <person name="van Vuuren H.J."/>
            <person name="Jones S.J."/>
            <person name="Pretorius I.S."/>
            <person name="Schmidt S.A."/>
            <person name="Borneman A.R."/>
        </authorList>
    </citation>
    <scope>NUCLEOTIDE SEQUENCE [LARGE SCALE GENOMIC DNA]</scope>
    <source>
        <strain evidence="2">cv. Chardonnay</strain>
        <tissue evidence="1">Leaf</tissue>
    </source>
</reference>
<dbReference type="EMBL" id="QGNW01001147">
    <property type="protein sequence ID" value="RVW53402.1"/>
    <property type="molecule type" value="Genomic_DNA"/>
</dbReference>
<dbReference type="Proteomes" id="UP000288805">
    <property type="component" value="Unassembled WGS sequence"/>
</dbReference>
<name>A0A438F183_VITVI</name>
<proteinExistence type="predicted"/>
<protein>
    <submittedName>
        <fullName evidence="1">Uncharacterized protein</fullName>
    </submittedName>
</protein>
<evidence type="ECO:0000313" key="2">
    <source>
        <dbReference type="Proteomes" id="UP000288805"/>
    </source>
</evidence>